<feature type="non-terminal residue" evidence="6">
    <location>
        <position position="270"/>
    </location>
</feature>
<organism evidence="6">
    <name type="scientific">marine metagenome</name>
    <dbReference type="NCBI Taxonomy" id="408172"/>
    <lineage>
        <taxon>unclassified sequences</taxon>
        <taxon>metagenomes</taxon>
        <taxon>ecological metagenomes</taxon>
    </lineage>
</organism>
<dbReference type="InterPro" id="IPR005479">
    <property type="entry name" value="CPAse_ATP-bd"/>
</dbReference>
<keyword evidence="3" id="KW-0067">ATP-binding</keyword>
<evidence type="ECO:0000256" key="3">
    <source>
        <dbReference type="ARBA" id="ARBA00022840"/>
    </source>
</evidence>
<accession>A0A382SII6</accession>
<name>A0A382SII6_9ZZZZ</name>
<dbReference type="InterPro" id="IPR011764">
    <property type="entry name" value="Biotin_carboxylation_dom"/>
</dbReference>
<gene>
    <name evidence="6" type="ORF">METZ01_LOCUS362216</name>
</gene>
<dbReference type="InterPro" id="IPR016185">
    <property type="entry name" value="PreATP-grasp_dom_sf"/>
</dbReference>
<dbReference type="InterPro" id="IPR011761">
    <property type="entry name" value="ATP-grasp"/>
</dbReference>
<dbReference type="PANTHER" id="PTHR48095:SF2">
    <property type="entry name" value="BIOTIN CARBOXYLASE, CHLOROPLASTIC"/>
    <property type="match status" value="1"/>
</dbReference>
<dbReference type="SUPFAM" id="SSF56059">
    <property type="entry name" value="Glutathione synthetase ATP-binding domain-like"/>
    <property type="match status" value="1"/>
</dbReference>
<dbReference type="GO" id="GO:0005524">
    <property type="term" value="F:ATP binding"/>
    <property type="evidence" value="ECO:0007669"/>
    <property type="project" value="UniProtKB-KW"/>
</dbReference>
<evidence type="ECO:0000256" key="2">
    <source>
        <dbReference type="ARBA" id="ARBA00022741"/>
    </source>
</evidence>
<dbReference type="Pfam" id="PF00289">
    <property type="entry name" value="Biotin_carb_N"/>
    <property type="match status" value="1"/>
</dbReference>
<dbReference type="PROSITE" id="PS50979">
    <property type="entry name" value="BC"/>
    <property type="match status" value="1"/>
</dbReference>
<proteinExistence type="predicted"/>
<dbReference type="InterPro" id="IPR051602">
    <property type="entry name" value="ACC_Biotin_Carboxylase"/>
</dbReference>
<evidence type="ECO:0000313" key="6">
    <source>
        <dbReference type="EMBL" id="SVD09362.1"/>
    </source>
</evidence>
<dbReference type="Gene3D" id="3.30.470.20">
    <property type="entry name" value="ATP-grasp fold, B domain"/>
    <property type="match status" value="1"/>
</dbReference>
<dbReference type="FunFam" id="3.40.50.20:FF:000010">
    <property type="entry name" value="Propionyl-CoA carboxylase subunit alpha"/>
    <property type="match status" value="1"/>
</dbReference>
<dbReference type="EMBL" id="UINC01129158">
    <property type="protein sequence ID" value="SVD09362.1"/>
    <property type="molecule type" value="Genomic_DNA"/>
</dbReference>
<sequence length="270" mass="29369">MFQRMLIANRGEIAVRVIRACRELGIETVAVYSSADRNAMHVSLADYSVCIGPSSASASYLNIPNVISAAVNSGADAVHPGAGFLAENAFFAEICDQYDLAYIGPTPQVLEIAGDKSNAVRAARDAGVPTLPTSSRCLVDLQTARSELQELGLPAMLKATAGGGGRGLRRILNPRDLVREFTRAQAEARSSFSNPDLYLERLLLGVRHIEVQILGDGRDVISLGERDCSIQRRHQKLIEESPAPRLGTRIRKRMAESAIKLARKLRYQNA</sequence>
<feature type="domain" description="ATP-grasp" evidence="4">
    <location>
        <begin position="120"/>
        <end position="217"/>
    </location>
</feature>
<dbReference type="GO" id="GO:0046872">
    <property type="term" value="F:metal ion binding"/>
    <property type="evidence" value="ECO:0007669"/>
    <property type="project" value="InterPro"/>
</dbReference>
<keyword evidence="2" id="KW-0547">Nucleotide-binding</keyword>
<evidence type="ECO:0008006" key="7">
    <source>
        <dbReference type="Google" id="ProtNLM"/>
    </source>
</evidence>
<dbReference type="PROSITE" id="PS50975">
    <property type="entry name" value="ATP_GRASP"/>
    <property type="match status" value="1"/>
</dbReference>
<evidence type="ECO:0000256" key="1">
    <source>
        <dbReference type="ARBA" id="ARBA00022598"/>
    </source>
</evidence>
<dbReference type="Pfam" id="PF02786">
    <property type="entry name" value="CPSase_L_D2"/>
    <property type="match status" value="1"/>
</dbReference>
<evidence type="ECO:0000259" key="4">
    <source>
        <dbReference type="PROSITE" id="PS50975"/>
    </source>
</evidence>
<dbReference type="SUPFAM" id="SSF52440">
    <property type="entry name" value="PreATP-grasp domain"/>
    <property type="match status" value="1"/>
</dbReference>
<keyword evidence="1" id="KW-0436">Ligase</keyword>
<feature type="domain" description="Biotin carboxylation" evidence="5">
    <location>
        <begin position="1"/>
        <end position="270"/>
    </location>
</feature>
<reference evidence="6" key="1">
    <citation type="submission" date="2018-05" db="EMBL/GenBank/DDBJ databases">
        <authorList>
            <person name="Lanie J.A."/>
            <person name="Ng W.-L."/>
            <person name="Kazmierczak K.M."/>
            <person name="Andrzejewski T.M."/>
            <person name="Davidsen T.M."/>
            <person name="Wayne K.J."/>
            <person name="Tettelin H."/>
            <person name="Glass J.I."/>
            <person name="Rusch D."/>
            <person name="Podicherti R."/>
            <person name="Tsui H.-C.T."/>
            <person name="Winkler M.E."/>
        </authorList>
    </citation>
    <scope>NUCLEOTIDE SEQUENCE</scope>
</reference>
<dbReference type="InterPro" id="IPR005481">
    <property type="entry name" value="BC-like_N"/>
</dbReference>
<dbReference type="GO" id="GO:0016874">
    <property type="term" value="F:ligase activity"/>
    <property type="evidence" value="ECO:0007669"/>
    <property type="project" value="UniProtKB-KW"/>
</dbReference>
<dbReference type="PANTHER" id="PTHR48095">
    <property type="entry name" value="PYRUVATE CARBOXYLASE SUBUNIT A"/>
    <property type="match status" value="1"/>
</dbReference>
<protein>
    <recommendedName>
        <fullName evidence="7">ATP-grasp domain-containing protein</fullName>
    </recommendedName>
</protein>
<dbReference type="AlphaFoldDB" id="A0A382SII6"/>
<evidence type="ECO:0000259" key="5">
    <source>
        <dbReference type="PROSITE" id="PS50979"/>
    </source>
</evidence>